<dbReference type="Proteomes" id="UP000033980">
    <property type="component" value="Unassembled WGS sequence"/>
</dbReference>
<evidence type="ECO:0000313" key="2">
    <source>
        <dbReference type="EMBL" id="KKS91500.1"/>
    </source>
</evidence>
<dbReference type="AlphaFoldDB" id="A0A0G1D0N6"/>
<reference evidence="2 3" key="1">
    <citation type="journal article" date="2015" name="Nature">
        <title>rRNA introns, odd ribosomes, and small enigmatic genomes across a large radiation of phyla.</title>
        <authorList>
            <person name="Brown C.T."/>
            <person name="Hug L.A."/>
            <person name="Thomas B.C."/>
            <person name="Sharon I."/>
            <person name="Castelle C.J."/>
            <person name="Singh A."/>
            <person name="Wilkins M.J."/>
            <person name="Williams K.H."/>
            <person name="Banfield J.F."/>
        </authorList>
    </citation>
    <scope>NUCLEOTIDE SEQUENCE [LARGE SCALE GENOMIC DNA]</scope>
</reference>
<name>A0A0G1D0N6_9BACT</name>
<organism evidence="2 3">
    <name type="scientific">Candidatus Collierbacteria bacterium GW2011_GWC2_43_12</name>
    <dbReference type="NCBI Taxonomy" id="1618390"/>
    <lineage>
        <taxon>Bacteria</taxon>
        <taxon>Candidatus Collieribacteriota</taxon>
    </lineage>
</organism>
<dbReference type="EMBL" id="LCFK01000068">
    <property type="protein sequence ID" value="KKS91500.1"/>
    <property type="molecule type" value="Genomic_DNA"/>
</dbReference>
<proteinExistence type="predicted"/>
<dbReference type="Pfam" id="PF01593">
    <property type="entry name" value="Amino_oxidase"/>
    <property type="match status" value="1"/>
</dbReference>
<accession>A0A0G1D0N6</accession>
<evidence type="ECO:0000313" key="3">
    <source>
        <dbReference type="Proteomes" id="UP000033980"/>
    </source>
</evidence>
<protein>
    <submittedName>
        <fullName evidence="2">Amine oxidase</fullName>
    </submittedName>
</protein>
<dbReference type="Gene3D" id="3.50.50.60">
    <property type="entry name" value="FAD/NAD(P)-binding domain"/>
    <property type="match status" value="1"/>
</dbReference>
<dbReference type="GO" id="GO:0016491">
    <property type="term" value="F:oxidoreductase activity"/>
    <property type="evidence" value="ECO:0007669"/>
    <property type="project" value="InterPro"/>
</dbReference>
<feature type="non-terminal residue" evidence="2">
    <location>
        <position position="1"/>
    </location>
</feature>
<gene>
    <name evidence="2" type="ORF">UV68_C0068G0006</name>
</gene>
<feature type="domain" description="Amine oxidase" evidence="1">
    <location>
        <begin position="18"/>
        <end position="376"/>
    </location>
</feature>
<dbReference type="SUPFAM" id="SSF51905">
    <property type="entry name" value="FAD/NAD(P)-binding domain"/>
    <property type="match status" value="1"/>
</dbReference>
<sequence>SGFNPSTGSGQVHWKWNLESFYHHIFTGDREIIELAKKVGAKYFFKEPQTTSFFRHKETVLDSPLSLMKFSAISFPARLRMGFGLAILKLIPDGIFLERYRVVDLLPKLIGSEGYKHIWEKLLKAKFGPYENLVNMAWFWARVAKRSKRLGYFEGGFQGLVDKTAKYITSHGGIIRLNTRVTSLQKNKRGVSVNGEDYDAVVLTIPASTIKKIVPGVDFPELNYLWGQTLVLETTGKLIKGYWMNILEENWPFLVTVEHTNFVDKKNYTDKHIIYVGNYLPDGHKQLKMTEQQLLRLYMPYLKKINGRFNKDMIINAYLFRVPYAQPVFPINYSRVIPKMRTKTKGIYLANMSMVYPFDRGTNYAVKMGRDVARIIKDDLRQ</sequence>
<dbReference type="NCBIfam" id="NF005560">
    <property type="entry name" value="PRK07233.1"/>
    <property type="match status" value="1"/>
</dbReference>
<dbReference type="InterPro" id="IPR036188">
    <property type="entry name" value="FAD/NAD-bd_sf"/>
</dbReference>
<comment type="caution">
    <text evidence="2">The sequence shown here is derived from an EMBL/GenBank/DDBJ whole genome shotgun (WGS) entry which is preliminary data.</text>
</comment>
<evidence type="ECO:0000259" key="1">
    <source>
        <dbReference type="Pfam" id="PF01593"/>
    </source>
</evidence>
<dbReference type="InterPro" id="IPR002937">
    <property type="entry name" value="Amino_oxidase"/>
</dbReference>